<dbReference type="PANTHER" id="PTHR10587">
    <property type="entry name" value="GLYCOSYL TRANSFERASE-RELATED"/>
    <property type="match status" value="1"/>
</dbReference>
<evidence type="ECO:0000259" key="3">
    <source>
        <dbReference type="PROSITE" id="PS51677"/>
    </source>
</evidence>
<dbReference type="InterPro" id="IPR002509">
    <property type="entry name" value="NODB_dom"/>
</dbReference>
<gene>
    <name evidence="4" type="ORF">SAMN05444920_101645</name>
</gene>
<dbReference type="Gene3D" id="3.20.20.370">
    <property type="entry name" value="Glycoside hydrolase/deacetylase"/>
    <property type="match status" value="1"/>
</dbReference>
<dbReference type="Pfam" id="PF01522">
    <property type="entry name" value="Polysacc_deac_1"/>
    <property type="match status" value="1"/>
</dbReference>
<dbReference type="PROSITE" id="PS51677">
    <property type="entry name" value="NODB"/>
    <property type="match status" value="1"/>
</dbReference>
<keyword evidence="2" id="KW-0378">Hydrolase</keyword>
<dbReference type="GO" id="GO:0046872">
    <property type="term" value="F:metal ion binding"/>
    <property type="evidence" value="ECO:0007669"/>
    <property type="project" value="UniProtKB-KW"/>
</dbReference>
<dbReference type="RefSeq" id="WP_235029877.1">
    <property type="nucleotide sequence ID" value="NZ_FNVT01000001.1"/>
</dbReference>
<sequence length="278" mass="29802">MNIGARSRRPARAGVMRGTASVLATAILAITIPASFTPAQAKAGAPAPVAGTPAVLAVADRPARALPVAAVADRPARAVPVAAVDCRRAKCVALTFDDGPGRHTDALLRHLASYRAKATFFVVGQNVAANPGIVRRTYAAGHEIGSHTWSHPDLTKLSAAGVRSQLARTDRAIRAATGVTPKLVRPPYGALNRTVRLQTRRPMVLWSVDTLDWRFRDSARVARKAVTSVRPGSVILFHDIHPSTVQAMPAVLRSLSKRGYTFVTVSQLYRNHPPRLVF</sequence>
<dbReference type="AlphaFoldDB" id="A0A1H5UTP2"/>
<keyword evidence="5" id="KW-1185">Reference proteome</keyword>
<dbReference type="SUPFAM" id="SSF88713">
    <property type="entry name" value="Glycoside hydrolase/deacetylase"/>
    <property type="match status" value="1"/>
</dbReference>
<protein>
    <submittedName>
        <fullName evidence="4">Peptidoglycan/xylan/chitin deacetylase, PgdA/CDA1 family</fullName>
    </submittedName>
</protein>
<dbReference type="PANTHER" id="PTHR10587:SF133">
    <property type="entry name" value="CHITIN DEACETYLASE 1-RELATED"/>
    <property type="match status" value="1"/>
</dbReference>
<name>A0A1H5UTP2_9ACTN</name>
<dbReference type="InterPro" id="IPR011330">
    <property type="entry name" value="Glyco_hydro/deAcase_b/a-brl"/>
</dbReference>
<dbReference type="EMBL" id="FNVT01000001">
    <property type="protein sequence ID" value="SEF78366.1"/>
    <property type="molecule type" value="Genomic_DNA"/>
</dbReference>
<dbReference type="GO" id="GO:0016810">
    <property type="term" value="F:hydrolase activity, acting on carbon-nitrogen (but not peptide) bonds"/>
    <property type="evidence" value="ECO:0007669"/>
    <property type="project" value="InterPro"/>
</dbReference>
<proteinExistence type="predicted"/>
<accession>A0A1H5UTP2</accession>
<dbReference type="Proteomes" id="UP000236732">
    <property type="component" value="Unassembled WGS sequence"/>
</dbReference>
<dbReference type="GO" id="GO:0005975">
    <property type="term" value="P:carbohydrate metabolic process"/>
    <property type="evidence" value="ECO:0007669"/>
    <property type="project" value="InterPro"/>
</dbReference>
<organism evidence="4 5">
    <name type="scientific">Nonomuraea solani</name>
    <dbReference type="NCBI Taxonomy" id="1144553"/>
    <lineage>
        <taxon>Bacteria</taxon>
        <taxon>Bacillati</taxon>
        <taxon>Actinomycetota</taxon>
        <taxon>Actinomycetes</taxon>
        <taxon>Streptosporangiales</taxon>
        <taxon>Streptosporangiaceae</taxon>
        <taxon>Nonomuraea</taxon>
    </lineage>
</organism>
<keyword evidence="1" id="KW-0479">Metal-binding</keyword>
<feature type="domain" description="NodB homology" evidence="3">
    <location>
        <begin position="90"/>
        <end position="263"/>
    </location>
</feature>
<evidence type="ECO:0000313" key="4">
    <source>
        <dbReference type="EMBL" id="SEF78366.1"/>
    </source>
</evidence>
<evidence type="ECO:0000313" key="5">
    <source>
        <dbReference type="Proteomes" id="UP000236732"/>
    </source>
</evidence>
<reference evidence="4 5" key="1">
    <citation type="submission" date="2016-10" db="EMBL/GenBank/DDBJ databases">
        <authorList>
            <person name="de Groot N.N."/>
        </authorList>
    </citation>
    <scope>NUCLEOTIDE SEQUENCE [LARGE SCALE GENOMIC DNA]</scope>
    <source>
        <strain evidence="4 5">CGMCC 4.7037</strain>
    </source>
</reference>
<dbReference type="CDD" id="cd10954">
    <property type="entry name" value="CE4_CtAXE_like"/>
    <property type="match status" value="1"/>
</dbReference>
<evidence type="ECO:0000256" key="2">
    <source>
        <dbReference type="ARBA" id="ARBA00022801"/>
    </source>
</evidence>
<dbReference type="GO" id="GO:0016020">
    <property type="term" value="C:membrane"/>
    <property type="evidence" value="ECO:0007669"/>
    <property type="project" value="TreeGrafter"/>
</dbReference>
<dbReference type="InterPro" id="IPR050248">
    <property type="entry name" value="Polysacc_deacetylase_ArnD"/>
</dbReference>
<evidence type="ECO:0000256" key="1">
    <source>
        <dbReference type="ARBA" id="ARBA00022723"/>
    </source>
</evidence>